<dbReference type="RefSeq" id="WP_172416185.1">
    <property type="nucleotide sequence ID" value="NZ_AP022821.1"/>
</dbReference>
<accession>A0A6F8SVG7</accession>
<dbReference type="Gene3D" id="3.30.50.20">
    <property type="entry name" value="prophage-derive protein ybcO"/>
    <property type="match status" value="1"/>
</dbReference>
<organism evidence="1 2">
    <name type="scientific">Vreelandella aquamarina</name>
    <dbReference type="NCBI Taxonomy" id="77097"/>
    <lineage>
        <taxon>Bacteria</taxon>
        <taxon>Pseudomonadati</taxon>
        <taxon>Pseudomonadota</taxon>
        <taxon>Gammaproteobacteria</taxon>
        <taxon>Oceanospirillales</taxon>
        <taxon>Halomonadaceae</taxon>
        <taxon>Vreelandella</taxon>
    </lineage>
</organism>
<dbReference type="Proteomes" id="UP000503197">
    <property type="component" value="Chromosome"/>
</dbReference>
<reference evidence="1 2" key="1">
    <citation type="submission" date="2020-02" db="EMBL/GenBank/DDBJ databases">
        <title>Complete Genome Sequence of Halomonas meridiana strain BAA-801, Isolated from Deep Sea Thermal Vent.</title>
        <authorList>
            <person name="Takahashi Y."/>
            <person name="Takahashi H."/>
            <person name="Galipon J."/>
            <person name="Arakawa K."/>
        </authorList>
    </citation>
    <scope>NUCLEOTIDE SEQUENCE [LARGE SCALE GENOMIC DNA]</scope>
    <source>
        <strain evidence="1 2">Slthf1</strain>
    </source>
</reference>
<evidence type="ECO:0000313" key="2">
    <source>
        <dbReference type="Proteomes" id="UP000503197"/>
    </source>
</evidence>
<protein>
    <submittedName>
        <fullName evidence="1">Uncharacterized protein</fullName>
    </submittedName>
</protein>
<sequence length="103" mass="11467">MLPNECYLPTKPHRCRQWLSNVHEIDSCVLCGAWGIQAAHSNQHRGGSQKASDALTAALCPKCHHAIDNGKDLSREERRARMNEAIVLTLDQLARRGLVKAVK</sequence>
<dbReference type="EMBL" id="AP022821">
    <property type="protein sequence ID" value="BCA91910.1"/>
    <property type="molecule type" value="Genomic_DNA"/>
</dbReference>
<gene>
    <name evidence="1" type="ORF">HMSLTHF_16850</name>
</gene>
<proteinExistence type="predicted"/>
<name>A0A6F8SVG7_9GAMM</name>
<evidence type="ECO:0000313" key="1">
    <source>
        <dbReference type="EMBL" id="BCA91910.1"/>
    </source>
</evidence>
<dbReference type="AlphaFoldDB" id="A0A6F8SVG7"/>